<evidence type="ECO:0000313" key="8">
    <source>
        <dbReference type="EMBL" id="MDQ0204456.1"/>
    </source>
</evidence>
<gene>
    <name evidence="8" type="ORF">J2S01_002184</name>
</gene>
<keyword evidence="4" id="KW-0408">Iron</keyword>
<dbReference type="InterPro" id="IPR006158">
    <property type="entry name" value="Cobalamin-bd"/>
</dbReference>
<dbReference type="Proteomes" id="UP001239167">
    <property type="component" value="Unassembled WGS sequence"/>
</dbReference>
<reference evidence="8 9" key="1">
    <citation type="submission" date="2023-07" db="EMBL/GenBank/DDBJ databases">
        <title>Genomic Encyclopedia of Type Strains, Phase IV (KMG-IV): sequencing the most valuable type-strain genomes for metagenomic binning, comparative biology and taxonomic classification.</title>
        <authorList>
            <person name="Goeker M."/>
        </authorList>
    </citation>
    <scope>NUCLEOTIDE SEQUENCE [LARGE SCALE GENOMIC DNA]</scope>
    <source>
        <strain evidence="8 9">DSM 16980</strain>
    </source>
</reference>
<dbReference type="SUPFAM" id="SSF52242">
    <property type="entry name" value="Cobalamin (vitamin B12)-binding domain"/>
    <property type="match status" value="1"/>
</dbReference>
<proteinExistence type="predicted"/>
<organism evidence="8 9">
    <name type="scientific">Pectinatus haikarae</name>
    <dbReference type="NCBI Taxonomy" id="349096"/>
    <lineage>
        <taxon>Bacteria</taxon>
        <taxon>Bacillati</taxon>
        <taxon>Bacillota</taxon>
        <taxon>Negativicutes</taxon>
        <taxon>Selenomonadales</taxon>
        <taxon>Selenomonadaceae</taxon>
        <taxon>Pectinatus</taxon>
    </lineage>
</organism>
<dbReference type="PROSITE" id="PS51332">
    <property type="entry name" value="B12_BINDING"/>
    <property type="match status" value="1"/>
</dbReference>
<dbReference type="Gene3D" id="3.40.50.280">
    <property type="entry name" value="Cobalamin-binding domain"/>
    <property type="match status" value="1"/>
</dbReference>
<evidence type="ECO:0000256" key="3">
    <source>
        <dbReference type="ARBA" id="ARBA00022723"/>
    </source>
</evidence>
<dbReference type="InterPro" id="IPR034466">
    <property type="entry name" value="Methyltransferase_Class_B"/>
</dbReference>
<dbReference type="SFLD" id="SFLDG01082">
    <property type="entry name" value="B12-binding_domain_containing"/>
    <property type="match status" value="1"/>
</dbReference>
<dbReference type="Pfam" id="PF02310">
    <property type="entry name" value="B12-binding"/>
    <property type="match status" value="1"/>
</dbReference>
<comment type="caution">
    <text evidence="8">The sequence shown here is derived from an EMBL/GenBank/DDBJ whole genome shotgun (WGS) entry which is preliminary data.</text>
</comment>
<dbReference type="CDD" id="cd01335">
    <property type="entry name" value="Radical_SAM"/>
    <property type="match status" value="1"/>
</dbReference>
<evidence type="ECO:0000256" key="4">
    <source>
        <dbReference type="ARBA" id="ARBA00023004"/>
    </source>
</evidence>
<evidence type="ECO:0000259" key="6">
    <source>
        <dbReference type="PROSITE" id="PS51332"/>
    </source>
</evidence>
<dbReference type="InterPro" id="IPR007197">
    <property type="entry name" value="rSAM"/>
</dbReference>
<evidence type="ECO:0000256" key="1">
    <source>
        <dbReference type="ARBA" id="ARBA00001966"/>
    </source>
</evidence>
<dbReference type="Pfam" id="PF13311">
    <property type="entry name" value="DUF4080"/>
    <property type="match status" value="1"/>
</dbReference>
<evidence type="ECO:0000259" key="7">
    <source>
        <dbReference type="PROSITE" id="PS51918"/>
    </source>
</evidence>
<dbReference type="EMBL" id="JAUSUE010000016">
    <property type="protein sequence ID" value="MDQ0204456.1"/>
    <property type="molecule type" value="Genomic_DNA"/>
</dbReference>
<keyword evidence="5" id="KW-0411">Iron-sulfur</keyword>
<evidence type="ECO:0000256" key="2">
    <source>
        <dbReference type="ARBA" id="ARBA00022691"/>
    </source>
</evidence>
<feature type="domain" description="Radical SAM core" evidence="7">
    <location>
        <begin position="172"/>
        <end position="405"/>
    </location>
</feature>
<dbReference type="RefSeq" id="WP_307224771.1">
    <property type="nucleotide sequence ID" value="NZ_CP116940.1"/>
</dbReference>
<dbReference type="SFLD" id="SFLDS00029">
    <property type="entry name" value="Radical_SAM"/>
    <property type="match status" value="1"/>
</dbReference>
<keyword evidence="3" id="KW-0479">Metal-binding</keyword>
<dbReference type="InterPro" id="IPR051198">
    <property type="entry name" value="BchE-like"/>
</dbReference>
<dbReference type="Pfam" id="PF04055">
    <property type="entry name" value="Radical_SAM"/>
    <property type="match status" value="1"/>
</dbReference>
<dbReference type="Gene3D" id="3.80.30.20">
    <property type="entry name" value="tm_1862 like domain"/>
    <property type="match status" value="1"/>
</dbReference>
<dbReference type="InterPro" id="IPR006638">
    <property type="entry name" value="Elp3/MiaA/NifB-like_rSAM"/>
</dbReference>
<comment type="cofactor">
    <cofactor evidence="1">
        <name>[4Fe-4S] cluster</name>
        <dbReference type="ChEBI" id="CHEBI:49883"/>
    </cofactor>
</comment>
<evidence type="ECO:0000256" key="5">
    <source>
        <dbReference type="ARBA" id="ARBA00023014"/>
    </source>
</evidence>
<dbReference type="InterPro" id="IPR058240">
    <property type="entry name" value="rSAM_sf"/>
</dbReference>
<dbReference type="InterPro" id="IPR023404">
    <property type="entry name" value="rSAM_horseshoe"/>
</dbReference>
<sequence length="579" mass="66633">MKLLLTAINAKYIHSSLSMRYLKSCCSDLPLNIELCEFTINNHLLDIADQIFDKRPDILGVECYIWNIELIKELLPLIKKLLPHVIIICGGPEISYGTKEMMEQLPAIDYVIRGEGEETLHELLCRLIAGKNTTDIPGLAQKTLNGIETSLPVVFADMDKLPFPYADEDIKTLDNRIIYYESSRGCPFSCKYCLSCATKGVRYRSLDKVLPELAFFVRHNVRQIKFVDRTFNADKKHFLPILEFISKQNCRTNFHFETAIDYIDDDVLILLRKMPPGRVQLEIGIQSTNPLTLQHVSRHNNWQKISTNIKSILSFGNIHVHTDLIIGLPYEDVTSLTKSFNDMYALHPDMLQVGFLKLLKGSAMEHLVDAHKYSFMDTAPYQVLANSYISAEEMRTLRIFVDVFELYYNSGRFPNSLNYLINGFSNDAFSFFSKFALFWYNKGLGKAAHSPKSLYAYLAGFVNSLPKVSIEILFELMKLDAICSDHGRFKADFLNWSEKEHSKEIETFWKNSAVVQKYIPGYEFISRRTIKNSYHIEHFSIDIPVFINQHSIKQSHCIVLFIYGEDRVKKISIDKGDLL</sequence>
<accession>A0ABT9Y9E7</accession>
<protein>
    <submittedName>
        <fullName evidence="8">Radical SAM superfamily enzyme YgiQ (UPF0313 family)</fullName>
    </submittedName>
</protein>
<evidence type="ECO:0000313" key="9">
    <source>
        <dbReference type="Proteomes" id="UP001239167"/>
    </source>
</evidence>
<keyword evidence="2" id="KW-0949">S-adenosyl-L-methionine</keyword>
<dbReference type="InterPro" id="IPR036724">
    <property type="entry name" value="Cobalamin-bd_sf"/>
</dbReference>
<dbReference type="PANTHER" id="PTHR43409">
    <property type="entry name" value="ANAEROBIC MAGNESIUM-PROTOPORPHYRIN IX MONOMETHYL ESTER CYCLASE-RELATED"/>
    <property type="match status" value="1"/>
</dbReference>
<keyword evidence="9" id="KW-1185">Reference proteome</keyword>
<dbReference type="PANTHER" id="PTHR43409:SF16">
    <property type="entry name" value="SLR0320 PROTEIN"/>
    <property type="match status" value="1"/>
</dbReference>
<dbReference type="InterPro" id="IPR025288">
    <property type="entry name" value="DUF4080"/>
</dbReference>
<dbReference type="SFLD" id="SFLDG01123">
    <property type="entry name" value="methyltransferase_(Class_B)"/>
    <property type="match status" value="1"/>
</dbReference>
<dbReference type="SMART" id="SM00729">
    <property type="entry name" value="Elp3"/>
    <property type="match status" value="1"/>
</dbReference>
<name>A0ABT9Y9E7_9FIRM</name>
<dbReference type="PROSITE" id="PS51918">
    <property type="entry name" value="RADICAL_SAM"/>
    <property type="match status" value="1"/>
</dbReference>
<feature type="domain" description="B12-binding" evidence="6">
    <location>
        <begin position="1"/>
        <end position="134"/>
    </location>
</feature>
<dbReference type="SUPFAM" id="SSF102114">
    <property type="entry name" value="Radical SAM enzymes"/>
    <property type="match status" value="1"/>
</dbReference>